<keyword evidence="1" id="KW-0472">Membrane</keyword>
<feature type="transmembrane region" description="Helical" evidence="1">
    <location>
        <begin position="247"/>
        <end position="263"/>
    </location>
</feature>
<keyword evidence="1" id="KW-0812">Transmembrane</keyword>
<feature type="transmembrane region" description="Helical" evidence="1">
    <location>
        <begin position="21"/>
        <end position="47"/>
    </location>
</feature>
<protein>
    <recommendedName>
        <fullName evidence="2">Acyltransferase 3 domain-containing protein</fullName>
    </recommendedName>
</protein>
<feature type="transmembrane region" description="Helical" evidence="1">
    <location>
        <begin position="165"/>
        <end position="183"/>
    </location>
</feature>
<feature type="transmembrane region" description="Helical" evidence="1">
    <location>
        <begin position="190"/>
        <end position="213"/>
    </location>
</feature>
<dbReference type="OrthoDB" id="572802at2"/>
<evidence type="ECO:0000259" key="2">
    <source>
        <dbReference type="Pfam" id="PF01757"/>
    </source>
</evidence>
<feature type="transmembrane region" description="Helical" evidence="1">
    <location>
        <begin position="219"/>
        <end position="235"/>
    </location>
</feature>
<gene>
    <name evidence="3" type="ORF">DSM106972_067570</name>
</gene>
<dbReference type="InterPro" id="IPR050879">
    <property type="entry name" value="Acyltransferase_3"/>
</dbReference>
<reference evidence="3" key="1">
    <citation type="submission" date="2018-12" db="EMBL/GenBank/DDBJ databases">
        <authorList>
            <person name="Will S."/>
            <person name="Neumann-Schaal M."/>
            <person name="Henke P."/>
        </authorList>
    </citation>
    <scope>NUCLEOTIDE SEQUENCE</scope>
    <source>
        <strain evidence="3">PCC 7102</strain>
    </source>
</reference>
<evidence type="ECO:0000313" key="4">
    <source>
        <dbReference type="Proteomes" id="UP000271624"/>
    </source>
</evidence>
<feature type="transmembrane region" description="Helical" evidence="1">
    <location>
        <begin position="345"/>
        <end position="371"/>
    </location>
</feature>
<feature type="transmembrane region" description="Helical" evidence="1">
    <location>
        <begin position="269"/>
        <end position="291"/>
    </location>
</feature>
<reference evidence="3" key="2">
    <citation type="journal article" date="2019" name="Genome Biol. Evol.">
        <title>Day and night: Metabolic profiles and evolutionary relationships of six axenic non-marine cyanobacteria.</title>
        <authorList>
            <person name="Will S.E."/>
            <person name="Henke P."/>
            <person name="Boedeker C."/>
            <person name="Huang S."/>
            <person name="Brinkmann H."/>
            <person name="Rohde M."/>
            <person name="Jarek M."/>
            <person name="Friedl T."/>
            <person name="Seufert S."/>
            <person name="Schumacher M."/>
            <person name="Overmann J."/>
            <person name="Neumann-Schaal M."/>
            <person name="Petersen J."/>
        </authorList>
    </citation>
    <scope>NUCLEOTIDE SEQUENCE [LARGE SCALE GENOMIC DNA]</scope>
    <source>
        <strain evidence="3">PCC 7102</strain>
    </source>
</reference>
<dbReference type="PANTHER" id="PTHR23028">
    <property type="entry name" value="ACETYLTRANSFERASE"/>
    <property type="match status" value="1"/>
</dbReference>
<feature type="transmembrane region" description="Helical" evidence="1">
    <location>
        <begin position="303"/>
        <end position="325"/>
    </location>
</feature>
<name>A0A3S1C6H6_9CYAN</name>
<evidence type="ECO:0000256" key="1">
    <source>
        <dbReference type="SAM" id="Phobius"/>
    </source>
</evidence>
<dbReference type="EMBL" id="RSCL01000020">
    <property type="protein sequence ID" value="RUT01206.1"/>
    <property type="molecule type" value="Genomic_DNA"/>
</dbReference>
<organism evidence="3 4">
    <name type="scientific">Dulcicalothrix desertica PCC 7102</name>
    <dbReference type="NCBI Taxonomy" id="232991"/>
    <lineage>
        <taxon>Bacteria</taxon>
        <taxon>Bacillati</taxon>
        <taxon>Cyanobacteriota</taxon>
        <taxon>Cyanophyceae</taxon>
        <taxon>Nostocales</taxon>
        <taxon>Calotrichaceae</taxon>
        <taxon>Dulcicalothrix</taxon>
    </lineage>
</organism>
<feature type="domain" description="Acyltransferase 3" evidence="2">
    <location>
        <begin position="14"/>
        <end position="368"/>
    </location>
</feature>
<proteinExistence type="predicted"/>
<accession>A0A3S1C6H6</accession>
<dbReference type="Pfam" id="PF01757">
    <property type="entry name" value="Acyl_transf_3"/>
    <property type="match status" value="1"/>
</dbReference>
<evidence type="ECO:0000313" key="3">
    <source>
        <dbReference type="EMBL" id="RUT01206.1"/>
    </source>
</evidence>
<keyword evidence="1" id="KW-1133">Transmembrane helix</keyword>
<keyword evidence="4" id="KW-1185">Reference proteome</keyword>
<dbReference type="RefSeq" id="WP_127084918.1">
    <property type="nucleotide sequence ID" value="NZ_RSCL01000020.1"/>
</dbReference>
<dbReference type="InterPro" id="IPR002656">
    <property type="entry name" value="Acyl_transf_3_dom"/>
</dbReference>
<feature type="transmembrane region" description="Helical" evidence="1">
    <location>
        <begin position="100"/>
        <end position="117"/>
    </location>
</feature>
<comment type="caution">
    <text evidence="3">The sequence shown here is derived from an EMBL/GenBank/DDBJ whole genome shotgun (WGS) entry which is preliminary data.</text>
</comment>
<sequence length="399" mass="45124">MNKPIEKSSRLRLHYLDGLRGLAALYVVLVHIEPKLGATLPLFWSLFGKTLKYGGFAVAIFIALSGYVLMLPVSRSQSGYISSTLVDYIKRRSRRILPPYYAALLFSLLLAFAVFLLENVSEFRWNEIAGEGPFSPKFTFIDVLSHLLLVHNLSPVTHMTINPPMWSVATEWQIYFIFPLILLPVWRRFGLLASVITAFVISLLPIYLFNGLFESASPWYLGVFALGMAAAEIGFSTKPKLVEMRNSLPWGALSIMFNLVAFITEWRKLGLHIWIGHSFFGIASACLFIYCTKFITDGKKAPLILKIFEHPLAVDLGTISYSLYLTHGPILSLVRYGLFNLQLPAGAFATASYLFGTIASLIFAYLFYLLFEKPFMSNFLQKRKLQDTNFQHPTNTKKL</sequence>
<dbReference type="AlphaFoldDB" id="A0A3S1C6H6"/>
<feature type="transmembrane region" description="Helical" evidence="1">
    <location>
        <begin position="53"/>
        <end position="73"/>
    </location>
</feature>
<dbReference type="Proteomes" id="UP000271624">
    <property type="component" value="Unassembled WGS sequence"/>
</dbReference>
<dbReference type="GO" id="GO:0016747">
    <property type="term" value="F:acyltransferase activity, transferring groups other than amino-acyl groups"/>
    <property type="evidence" value="ECO:0007669"/>
    <property type="project" value="InterPro"/>
</dbReference>